<evidence type="ECO:0000256" key="1">
    <source>
        <dbReference type="SAM" id="Phobius"/>
    </source>
</evidence>
<keyword evidence="1" id="KW-1133">Transmembrane helix</keyword>
<feature type="transmembrane region" description="Helical" evidence="1">
    <location>
        <begin position="44"/>
        <end position="63"/>
    </location>
</feature>
<name>D3Q0C1_STANL</name>
<keyword evidence="1" id="KW-0812">Transmembrane</keyword>
<protein>
    <recommendedName>
        <fullName evidence="4">DUF998 domain-containing protein</fullName>
    </recommendedName>
</protein>
<feature type="transmembrane region" description="Helical" evidence="1">
    <location>
        <begin position="120"/>
        <end position="139"/>
    </location>
</feature>
<dbReference type="KEGG" id="sna:Snas_0063"/>
<dbReference type="InterPro" id="IPR009339">
    <property type="entry name" value="DUF998"/>
</dbReference>
<proteinExistence type="predicted"/>
<feature type="transmembrane region" description="Helical" evidence="1">
    <location>
        <begin position="146"/>
        <end position="165"/>
    </location>
</feature>
<feature type="transmembrane region" description="Helical" evidence="1">
    <location>
        <begin position="171"/>
        <end position="189"/>
    </location>
</feature>
<dbReference type="RefSeq" id="WP_013015356.1">
    <property type="nucleotide sequence ID" value="NC_013947.1"/>
</dbReference>
<dbReference type="eggNOG" id="COG2267">
    <property type="taxonomic scope" value="Bacteria"/>
</dbReference>
<keyword evidence="1" id="KW-0472">Membrane</keyword>
<evidence type="ECO:0000313" key="3">
    <source>
        <dbReference type="Proteomes" id="UP000000844"/>
    </source>
</evidence>
<dbReference type="Pfam" id="PF06197">
    <property type="entry name" value="DUF998"/>
    <property type="match status" value="1"/>
</dbReference>
<evidence type="ECO:0008006" key="4">
    <source>
        <dbReference type="Google" id="ProtNLM"/>
    </source>
</evidence>
<dbReference type="AlphaFoldDB" id="D3Q0C1"/>
<dbReference type="HOGENOM" id="CLU_100243_0_0_11"/>
<reference evidence="2 3" key="1">
    <citation type="journal article" date="2009" name="Stand. Genomic Sci.">
        <title>Complete genome sequence of Stackebrandtia nassauensis type strain (LLR-40K-21).</title>
        <authorList>
            <person name="Munk C."/>
            <person name="Lapidus A."/>
            <person name="Copeland A."/>
            <person name="Jando M."/>
            <person name="Mayilraj S."/>
            <person name="Glavina Del Rio T."/>
            <person name="Nolan M."/>
            <person name="Chen F."/>
            <person name="Lucas S."/>
            <person name="Tice H."/>
            <person name="Cheng J.F."/>
            <person name="Han C."/>
            <person name="Detter J.C."/>
            <person name="Bruce D."/>
            <person name="Goodwin L."/>
            <person name="Chain P."/>
            <person name="Pitluck S."/>
            <person name="Goker M."/>
            <person name="Ovchinikova G."/>
            <person name="Pati A."/>
            <person name="Ivanova N."/>
            <person name="Mavromatis K."/>
            <person name="Chen A."/>
            <person name="Palaniappan K."/>
            <person name="Land M."/>
            <person name="Hauser L."/>
            <person name="Chang Y.J."/>
            <person name="Jeffries C.D."/>
            <person name="Bristow J."/>
            <person name="Eisen J.A."/>
            <person name="Markowitz V."/>
            <person name="Hugenholtz P."/>
            <person name="Kyrpides N.C."/>
            <person name="Klenk H.P."/>
        </authorList>
    </citation>
    <scope>NUCLEOTIDE SEQUENCE [LARGE SCALE GENOMIC DNA]</scope>
    <source>
        <strain evidence="3">DSM 44728 / CIP 108903 / NRRL B-16338 / NBRC 102104 / LLR-40K-21</strain>
    </source>
</reference>
<accession>D3Q0C1</accession>
<keyword evidence="3" id="KW-1185">Reference proteome</keyword>
<gene>
    <name evidence="2" type="ordered locus">Snas_0063</name>
</gene>
<organism evidence="2 3">
    <name type="scientific">Stackebrandtia nassauensis (strain DSM 44728 / CIP 108903 / NRRL B-16338 / NBRC 102104 / LLR-40K-21)</name>
    <dbReference type="NCBI Taxonomy" id="446470"/>
    <lineage>
        <taxon>Bacteria</taxon>
        <taxon>Bacillati</taxon>
        <taxon>Actinomycetota</taxon>
        <taxon>Actinomycetes</taxon>
        <taxon>Glycomycetales</taxon>
        <taxon>Glycomycetaceae</taxon>
        <taxon>Stackebrandtia</taxon>
    </lineage>
</organism>
<dbReference type="STRING" id="446470.Snas_0063"/>
<dbReference type="Proteomes" id="UP000000844">
    <property type="component" value="Chromosome"/>
</dbReference>
<feature type="transmembrane region" description="Helical" evidence="1">
    <location>
        <begin position="70"/>
        <end position="90"/>
    </location>
</feature>
<dbReference type="EMBL" id="CP001778">
    <property type="protein sequence ID" value="ADD39785.1"/>
    <property type="molecule type" value="Genomic_DNA"/>
</dbReference>
<sequence>MAIALLASGVVYASWLLGGWVNPGLGPVVSYASELAASDQPGSLAFRIGDLVAGAAACVAGLWALRRRPWLGWACVVAFGVFTMLDAGLFNMSCAPSLDPTCATAEVAGKVPLRHQIHTLSSSLAAAAPFVGLIAFAWAWRTVTAWVLSGLMVAATAATMLAVATDHLVGVAQRLQLLIVSAWLVWLALRTWRATSSDPTAARTATANLAPSEQPTAVDTNGARP</sequence>
<evidence type="ECO:0000313" key="2">
    <source>
        <dbReference type="EMBL" id="ADD39785.1"/>
    </source>
</evidence>